<keyword evidence="4" id="KW-0539">Nucleus</keyword>
<evidence type="ECO:0000256" key="3">
    <source>
        <dbReference type="ARBA" id="ARBA00023163"/>
    </source>
</evidence>
<keyword evidence="3" id="KW-0804">Transcription</keyword>
<dbReference type="GO" id="GO:0003677">
    <property type="term" value="F:DNA binding"/>
    <property type="evidence" value="ECO:0007669"/>
    <property type="project" value="UniProtKB-KW"/>
</dbReference>
<sequence length="141" mass="16126">MCRSNIRNAGITLQYQKEDIKQMSTAQKKVIKGVVKKDYRPQKIEIPVHDIVRYLTIPQPIAASKLSVSISTLKRRYYELGFGRWPINSSNGDNGEEYLQSQNLPVNEKAQIKNIINKENVEMSAQVDVLTLRVLQCAFKC</sequence>
<gene>
    <name evidence="6" type="ORF">AKO1_003002</name>
</gene>
<evidence type="ECO:0000256" key="1">
    <source>
        <dbReference type="ARBA" id="ARBA00023015"/>
    </source>
</evidence>
<comment type="caution">
    <text evidence="6">The sequence shown here is derived from an EMBL/GenBank/DDBJ whole genome shotgun (WGS) entry which is preliminary data.</text>
</comment>
<evidence type="ECO:0000259" key="5">
    <source>
        <dbReference type="Pfam" id="PF02042"/>
    </source>
</evidence>
<keyword evidence="7" id="KW-1185">Reference proteome</keyword>
<dbReference type="InterPro" id="IPR003035">
    <property type="entry name" value="RWP-RK_dom"/>
</dbReference>
<dbReference type="Proteomes" id="UP001431209">
    <property type="component" value="Unassembled WGS sequence"/>
</dbReference>
<evidence type="ECO:0000313" key="7">
    <source>
        <dbReference type="Proteomes" id="UP001431209"/>
    </source>
</evidence>
<accession>A0AAW2ZPD3</accession>
<dbReference type="AlphaFoldDB" id="A0AAW2ZPD3"/>
<proteinExistence type="predicted"/>
<keyword evidence="1" id="KW-0805">Transcription regulation</keyword>
<evidence type="ECO:0000256" key="4">
    <source>
        <dbReference type="ARBA" id="ARBA00023242"/>
    </source>
</evidence>
<dbReference type="Pfam" id="PF02042">
    <property type="entry name" value="RWP-RK"/>
    <property type="match status" value="1"/>
</dbReference>
<protein>
    <submittedName>
        <fullName evidence="6">RKD3</fullName>
    </submittedName>
</protein>
<evidence type="ECO:0000256" key="2">
    <source>
        <dbReference type="ARBA" id="ARBA00023125"/>
    </source>
</evidence>
<feature type="domain" description="RWP-RK" evidence="5">
    <location>
        <begin position="47"/>
        <end position="86"/>
    </location>
</feature>
<evidence type="ECO:0000313" key="6">
    <source>
        <dbReference type="EMBL" id="KAL0490522.1"/>
    </source>
</evidence>
<name>A0AAW2ZPD3_9EUKA</name>
<organism evidence="6 7">
    <name type="scientific">Acrasis kona</name>
    <dbReference type="NCBI Taxonomy" id="1008807"/>
    <lineage>
        <taxon>Eukaryota</taxon>
        <taxon>Discoba</taxon>
        <taxon>Heterolobosea</taxon>
        <taxon>Tetramitia</taxon>
        <taxon>Eutetramitia</taxon>
        <taxon>Acrasidae</taxon>
        <taxon>Acrasis</taxon>
    </lineage>
</organism>
<reference evidence="6 7" key="1">
    <citation type="submission" date="2024-03" db="EMBL/GenBank/DDBJ databases">
        <title>The Acrasis kona genome and developmental transcriptomes reveal deep origins of eukaryotic multicellular pathways.</title>
        <authorList>
            <person name="Sheikh S."/>
            <person name="Fu C.-J."/>
            <person name="Brown M.W."/>
            <person name="Baldauf S.L."/>
        </authorList>
    </citation>
    <scope>NUCLEOTIDE SEQUENCE [LARGE SCALE GENOMIC DNA]</scope>
    <source>
        <strain evidence="6 7">ATCC MYA-3509</strain>
    </source>
</reference>
<keyword evidence="2" id="KW-0238">DNA-binding</keyword>
<dbReference type="EMBL" id="JAOPGA020001692">
    <property type="protein sequence ID" value="KAL0490522.1"/>
    <property type="molecule type" value="Genomic_DNA"/>
</dbReference>